<dbReference type="InterPro" id="IPR013320">
    <property type="entry name" value="ConA-like_dom_sf"/>
</dbReference>
<dbReference type="EMBL" id="UINC01003662">
    <property type="protein sequence ID" value="SVA08240.1"/>
    <property type="molecule type" value="Genomic_DNA"/>
</dbReference>
<name>A0A381SW37_9ZZZZ</name>
<dbReference type="AlphaFoldDB" id="A0A381SW37"/>
<protein>
    <recommendedName>
        <fullName evidence="3">LamG-like jellyroll fold domain-containing protein</fullName>
    </recommendedName>
</protein>
<gene>
    <name evidence="4" type="ORF">METZ01_LOCUS61094</name>
</gene>
<proteinExistence type="predicted"/>
<keyword evidence="2" id="KW-1015">Disulfide bond</keyword>
<dbReference type="Pfam" id="PF13385">
    <property type="entry name" value="Laminin_G_3"/>
    <property type="match status" value="2"/>
</dbReference>
<evidence type="ECO:0000256" key="1">
    <source>
        <dbReference type="ARBA" id="ARBA00022729"/>
    </source>
</evidence>
<dbReference type="InterPro" id="IPR006558">
    <property type="entry name" value="LamG-like"/>
</dbReference>
<evidence type="ECO:0000313" key="4">
    <source>
        <dbReference type="EMBL" id="SVA08240.1"/>
    </source>
</evidence>
<sequence length="885" mass="95516">MQHISILRIKSITLFAALSITLYGNQFALPSFQAVHNPQSQCTDCALYFDGPGSSDHVSIDAGQNGGSHTFEVWVKRIDSGHNNTLLLQGDNYGIKIEQFNQSNKVGFTRYGSYDHKFNHYATIAEWEHIAIVNNSSKTYLYVNGTVTDSTNRTNWKLPMNSIGVGGNATLYGTIDEMRIWNDARTAAEIADNMELELNGDEDDLIAYYKMSNGSGTTLTDNSTNSYTGTLTNMNNSAWVTSYAPLAALNSGYRTDVEALWQNIGTSSSSSSNGLTMAVASALTETNYALYGNNNTTGTSTSDLPSGVGVRSGRIWQVDERGTVAPAVKFDVDESTILSTFAHGATANKLLYRSGTSGNFAISAQGSETNRANKTVTFNSVGLDSGYFYTLGLASSLLSDGTHGSTGWTKGSDFDGVVDRAYQNAGDSATENPLHRSSNGDGKAWTVSALFNYNDALGRTVWQQGEYEDYDITLNVTNSGGLTFTYGEEGSNRLTFSNSGIGPYTWYSITVTFDGGTTGYSNYGLSFDGGDDRVSLPNSVNMGTSDFTISLRLKTDDLDIRQHVLQQTGSNNNRVMAITTDGSLTSRLGGTESDSGVNLSADTWYHIVLVHDNDANTLKWYVDGTEKNTNTSVEIPSNSSSYYLGINANANGQMFDGQMDELRIWNAALTSIPGHSGTDSILVGNESSLVAYYRFDKYDGTTIEDLTSNNYHGTTQQMSGDHRTASGVTLAPLDSLDDYYGRFNLYTTDMSTGAVSSLSMTTTNTNYGYTDAVGGTFTVAARGGNSFVLNSQFAYVGVTNSALSSSVIQGNGSYVTGFALDPVGWANANFSLPDATASNTTKIWLFGDGENDTEQYVYNYINPSDTDSRLNKLGNQLEISVYIAN</sequence>
<dbReference type="SUPFAM" id="SSF49899">
    <property type="entry name" value="Concanavalin A-like lectins/glucanases"/>
    <property type="match status" value="2"/>
</dbReference>
<reference evidence="4" key="1">
    <citation type="submission" date="2018-05" db="EMBL/GenBank/DDBJ databases">
        <authorList>
            <person name="Lanie J.A."/>
            <person name="Ng W.-L."/>
            <person name="Kazmierczak K.M."/>
            <person name="Andrzejewski T.M."/>
            <person name="Davidsen T.M."/>
            <person name="Wayne K.J."/>
            <person name="Tettelin H."/>
            <person name="Glass J.I."/>
            <person name="Rusch D."/>
            <person name="Podicherti R."/>
            <person name="Tsui H.-C.T."/>
            <person name="Winkler M.E."/>
        </authorList>
    </citation>
    <scope>NUCLEOTIDE SEQUENCE</scope>
</reference>
<dbReference type="SMART" id="SM00560">
    <property type="entry name" value="LamGL"/>
    <property type="match status" value="1"/>
</dbReference>
<organism evidence="4">
    <name type="scientific">marine metagenome</name>
    <dbReference type="NCBI Taxonomy" id="408172"/>
    <lineage>
        <taxon>unclassified sequences</taxon>
        <taxon>metagenomes</taxon>
        <taxon>ecological metagenomes</taxon>
    </lineage>
</organism>
<evidence type="ECO:0000259" key="3">
    <source>
        <dbReference type="SMART" id="SM00560"/>
    </source>
</evidence>
<dbReference type="Gene3D" id="2.60.120.200">
    <property type="match status" value="2"/>
</dbReference>
<feature type="domain" description="LamG-like jellyroll fold" evidence="3">
    <location>
        <begin position="545"/>
        <end position="672"/>
    </location>
</feature>
<evidence type="ECO:0000256" key="2">
    <source>
        <dbReference type="ARBA" id="ARBA00023157"/>
    </source>
</evidence>
<accession>A0A381SW37</accession>
<keyword evidence="1" id="KW-0732">Signal</keyword>